<evidence type="ECO:0000313" key="2">
    <source>
        <dbReference type="EMBL" id="OBU07784.1"/>
    </source>
</evidence>
<sequence>MSNLIQLLDRPIAYQPAFANLRVGKVRSGATAAILLSQFVYWHNRMDGEWFYKTQGDIKKETSLTRDEQETARKRLVSLGVLSEELRGVPATMHYRINADHLEELLLNSVDKNKKKAAAEKTRKRDVQNGALPQTGDKPGNNPVCGNPANKNGAMPQASLRKPNEQPCGDPANFHTGDYTEEYTEICQVPVEPDEASDPALLVLEYFNRVTNSGFRDSKSTMGHIRHVSVRIMSLLT</sequence>
<organism evidence="2 3">
    <name type="scientific">Morganella psychrotolerans</name>
    <dbReference type="NCBI Taxonomy" id="368603"/>
    <lineage>
        <taxon>Bacteria</taxon>
        <taxon>Pseudomonadati</taxon>
        <taxon>Pseudomonadota</taxon>
        <taxon>Gammaproteobacteria</taxon>
        <taxon>Enterobacterales</taxon>
        <taxon>Morganellaceae</taxon>
        <taxon>Morganella</taxon>
    </lineage>
</organism>
<evidence type="ECO:0000313" key="3">
    <source>
        <dbReference type="Proteomes" id="UP000092377"/>
    </source>
</evidence>
<dbReference type="Proteomes" id="UP000092377">
    <property type="component" value="Unassembled WGS sequence"/>
</dbReference>
<accession>A0A1B8HFE2</accession>
<reference evidence="3" key="1">
    <citation type="submission" date="2016-06" db="EMBL/GenBank/DDBJ databases">
        <authorList>
            <person name="Butler K."/>
        </authorList>
    </citation>
    <scope>NUCLEOTIDE SEQUENCE [LARGE SCALE GENOMIC DNA]</scope>
    <source>
        <strain evidence="3">GCSL-Mp20</strain>
    </source>
</reference>
<dbReference type="AlphaFoldDB" id="A0A1B8HFE2"/>
<dbReference type="RefSeq" id="WP_067403051.1">
    <property type="nucleotide sequence ID" value="NZ_LZEY01000023.1"/>
</dbReference>
<comment type="caution">
    <text evidence="2">The sequence shown here is derived from an EMBL/GenBank/DDBJ whole genome shotgun (WGS) entry which is preliminary data.</text>
</comment>
<dbReference type="EMBL" id="LZEY01000023">
    <property type="protein sequence ID" value="OBU07784.1"/>
    <property type="molecule type" value="Genomic_DNA"/>
</dbReference>
<feature type="region of interest" description="Disordered" evidence="1">
    <location>
        <begin position="116"/>
        <end position="175"/>
    </location>
</feature>
<dbReference type="OrthoDB" id="6479251at2"/>
<feature type="compositionally biased region" description="Basic and acidic residues" evidence="1">
    <location>
        <begin position="117"/>
        <end position="127"/>
    </location>
</feature>
<proteinExistence type="predicted"/>
<name>A0A1B8HFE2_9GAMM</name>
<protein>
    <submittedName>
        <fullName evidence="2">Uncharacterized protein</fullName>
    </submittedName>
</protein>
<gene>
    <name evidence="2" type="ORF">AYY18_06080</name>
</gene>
<keyword evidence="3" id="KW-1185">Reference proteome</keyword>
<evidence type="ECO:0000256" key="1">
    <source>
        <dbReference type="SAM" id="MobiDB-lite"/>
    </source>
</evidence>